<dbReference type="InterPro" id="IPR041657">
    <property type="entry name" value="HTH_17"/>
</dbReference>
<dbReference type="InterPro" id="IPR010093">
    <property type="entry name" value="SinI_DNA-bd"/>
</dbReference>
<proteinExistence type="predicted"/>
<dbReference type="Proteomes" id="UP001597221">
    <property type="component" value="Unassembled WGS sequence"/>
</dbReference>
<sequence length="56" mass="6785">MQRRTLSVNDVAEFLGLHRDTIYELVREDKIPHIRLGGRIFFLEDVLEDWLRKEMN</sequence>
<evidence type="ECO:0000259" key="1">
    <source>
        <dbReference type="Pfam" id="PF12728"/>
    </source>
</evidence>
<comment type="caution">
    <text evidence="2">The sequence shown here is derived from an EMBL/GenBank/DDBJ whole genome shotgun (WGS) entry which is preliminary data.</text>
</comment>
<organism evidence="2 3">
    <name type="scientific">Oceanobacillus luteolus</name>
    <dbReference type="NCBI Taxonomy" id="1274358"/>
    <lineage>
        <taxon>Bacteria</taxon>
        <taxon>Bacillati</taxon>
        <taxon>Bacillota</taxon>
        <taxon>Bacilli</taxon>
        <taxon>Bacillales</taxon>
        <taxon>Bacillaceae</taxon>
        <taxon>Oceanobacillus</taxon>
    </lineage>
</organism>
<dbReference type="InterPro" id="IPR009061">
    <property type="entry name" value="DNA-bd_dom_put_sf"/>
</dbReference>
<keyword evidence="3" id="KW-1185">Reference proteome</keyword>
<protein>
    <submittedName>
        <fullName evidence="2">Helix-turn-helix domain-containing protein</fullName>
    </submittedName>
</protein>
<gene>
    <name evidence="2" type="ORF">ACFSBH_00145</name>
</gene>
<name>A0ABW4HKS5_9BACI</name>
<feature type="domain" description="Helix-turn-helix" evidence="1">
    <location>
        <begin position="6"/>
        <end position="54"/>
    </location>
</feature>
<dbReference type="Pfam" id="PF12728">
    <property type="entry name" value="HTH_17"/>
    <property type="match status" value="1"/>
</dbReference>
<evidence type="ECO:0000313" key="2">
    <source>
        <dbReference type="EMBL" id="MFD1606101.1"/>
    </source>
</evidence>
<dbReference type="NCBIfam" id="TIGR01764">
    <property type="entry name" value="excise"/>
    <property type="match status" value="1"/>
</dbReference>
<evidence type="ECO:0000313" key="3">
    <source>
        <dbReference type="Proteomes" id="UP001597221"/>
    </source>
</evidence>
<dbReference type="RefSeq" id="WP_251515813.1">
    <property type="nucleotide sequence ID" value="NZ_JAMBON010000029.1"/>
</dbReference>
<accession>A0ABW4HKS5</accession>
<dbReference type="SUPFAM" id="SSF46955">
    <property type="entry name" value="Putative DNA-binding domain"/>
    <property type="match status" value="1"/>
</dbReference>
<reference evidence="3" key="1">
    <citation type="journal article" date="2019" name="Int. J. Syst. Evol. Microbiol.">
        <title>The Global Catalogue of Microorganisms (GCM) 10K type strain sequencing project: providing services to taxonomists for standard genome sequencing and annotation.</title>
        <authorList>
            <consortium name="The Broad Institute Genomics Platform"/>
            <consortium name="The Broad Institute Genome Sequencing Center for Infectious Disease"/>
            <person name="Wu L."/>
            <person name="Ma J."/>
        </authorList>
    </citation>
    <scope>NUCLEOTIDE SEQUENCE [LARGE SCALE GENOMIC DNA]</scope>
    <source>
        <strain evidence="3">CGMCC 1.12376</strain>
    </source>
</reference>
<dbReference type="EMBL" id="JBHUDE010000002">
    <property type="protein sequence ID" value="MFD1606101.1"/>
    <property type="molecule type" value="Genomic_DNA"/>
</dbReference>